<name>Q17GC1_AEDAE</name>
<feature type="signal peptide" evidence="1">
    <location>
        <begin position="1"/>
        <end position="22"/>
    </location>
</feature>
<proteinExistence type="predicted"/>
<reference evidence="3" key="1">
    <citation type="submission" date="2005-10" db="EMBL/GenBank/DDBJ databases">
        <authorList>
            <person name="Loftus B.J."/>
            <person name="Nene V.M."/>
            <person name="Hannick L.I."/>
            <person name="Bidwell S."/>
            <person name="Haas B."/>
            <person name="Amedeo P."/>
            <person name="Orvis J."/>
            <person name="Wortman J.R."/>
            <person name="White O.R."/>
            <person name="Salzberg S."/>
            <person name="Shumway M."/>
            <person name="Koo H."/>
            <person name="Zhao Y."/>
            <person name="Holmes M."/>
            <person name="Miller J."/>
            <person name="Schatz M."/>
            <person name="Pop M."/>
            <person name="Pai G."/>
            <person name="Utterback T."/>
            <person name="Rogers Y.-H."/>
            <person name="Kravitz S."/>
            <person name="Fraser C.M."/>
        </authorList>
    </citation>
    <scope>NUCLEOTIDE SEQUENCE</scope>
    <source>
        <strain evidence="3">Liverpool</strain>
    </source>
</reference>
<keyword evidence="1" id="KW-0732">Signal</keyword>
<evidence type="ECO:0000259" key="2">
    <source>
        <dbReference type="PROSITE" id="PS50940"/>
    </source>
</evidence>
<protein>
    <submittedName>
        <fullName evidence="3">AAEL003120-PA</fullName>
    </submittedName>
</protein>
<dbReference type="Gene3D" id="2.170.140.10">
    <property type="entry name" value="Chitin binding domain"/>
    <property type="match status" value="1"/>
</dbReference>
<dbReference type="PROSITE" id="PS50940">
    <property type="entry name" value="CHIT_BIND_II"/>
    <property type="match status" value="1"/>
</dbReference>
<dbReference type="PhylomeDB" id="Q17GC1"/>
<reference evidence="3" key="2">
    <citation type="journal article" date="2007" name="Science">
        <title>Genome sequence of Aedes aegypti, a major arbovirus vector.</title>
        <authorList>
            <person name="Nene V."/>
            <person name="Wortman J.R."/>
            <person name="Lawson D."/>
            <person name="Haas B."/>
            <person name="Kodira C."/>
            <person name="Tu Z.J."/>
            <person name="Loftus B."/>
            <person name="Xi Z."/>
            <person name="Megy K."/>
            <person name="Grabherr M."/>
            <person name="Ren Q."/>
            <person name="Zdobnov E.M."/>
            <person name="Lobo N.F."/>
            <person name="Campbell K.S."/>
            <person name="Brown S.E."/>
            <person name="Bonaldo M.F."/>
            <person name="Zhu J."/>
            <person name="Sinkins S.P."/>
            <person name="Hogenkamp D.G."/>
            <person name="Amedeo P."/>
            <person name="Arensburger P."/>
            <person name="Atkinson P.W."/>
            <person name="Bidwell S."/>
            <person name="Biedler J."/>
            <person name="Birney E."/>
            <person name="Bruggner R.V."/>
            <person name="Costas J."/>
            <person name="Coy M.R."/>
            <person name="Crabtree J."/>
            <person name="Crawford M."/>
            <person name="Debruyn B."/>
            <person name="Decaprio D."/>
            <person name="Eiglmeier K."/>
            <person name="Eisenstadt E."/>
            <person name="El-Dorry H."/>
            <person name="Gelbart W.M."/>
            <person name="Gomes S.L."/>
            <person name="Hammond M."/>
            <person name="Hannick L.I."/>
            <person name="Hogan J.R."/>
            <person name="Holmes M.H."/>
            <person name="Jaffe D."/>
            <person name="Johnston J.S."/>
            <person name="Kennedy R.C."/>
            <person name="Koo H."/>
            <person name="Kravitz S."/>
            <person name="Kriventseva E.V."/>
            <person name="Kulp D."/>
            <person name="Labutti K."/>
            <person name="Lee E."/>
            <person name="Li S."/>
            <person name="Lovin D.D."/>
            <person name="Mao C."/>
            <person name="Mauceli E."/>
            <person name="Menck C.F."/>
            <person name="Miller J.R."/>
            <person name="Montgomery P."/>
            <person name="Mori A."/>
            <person name="Nascimento A.L."/>
            <person name="Naveira H.F."/>
            <person name="Nusbaum C."/>
            <person name="O'leary S."/>
            <person name="Orvis J."/>
            <person name="Pertea M."/>
            <person name="Quesneville H."/>
            <person name="Reidenbach K.R."/>
            <person name="Rogers Y.H."/>
            <person name="Roth C.W."/>
            <person name="Schneider J.R."/>
            <person name="Schatz M."/>
            <person name="Shumway M."/>
            <person name="Stanke M."/>
            <person name="Stinson E.O."/>
            <person name="Tubio J.M."/>
            <person name="Vanzee J.P."/>
            <person name="Verjovski-Almeida S."/>
            <person name="Werner D."/>
            <person name="White O."/>
            <person name="Wyder S."/>
            <person name="Zeng Q."/>
            <person name="Zhao Q."/>
            <person name="Zhao Y."/>
            <person name="Hill C.A."/>
            <person name="Raikhel A.S."/>
            <person name="Soares M.B."/>
            <person name="Knudson D.L."/>
            <person name="Lee N.H."/>
            <person name="Galagan J."/>
            <person name="Salzberg S.L."/>
            <person name="Paulsen I.T."/>
            <person name="Dimopoulos G."/>
            <person name="Collins F.H."/>
            <person name="Birren B."/>
            <person name="Fraser-Liggett C.M."/>
            <person name="Severson D.W."/>
        </authorList>
    </citation>
    <scope>NUCLEOTIDE SEQUENCE [LARGE SCALE GENOMIC DNA]</scope>
    <source>
        <strain evidence="3">Liverpool</strain>
    </source>
</reference>
<dbReference type="GO" id="GO:0008061">
    <property type="term" value="F:chitin binding"/>
    <property type="evidence" value="ECO:0007669"/>
    <property type="project" value="InterPro"/>
</dbReference>
<dbReference type="HOGENOM" id="CLU_167799_0_0_1"/>
<dbReference type="PaxDb" id="7159-AAEL003120-PA"/>
<organism evidence="3 4">
    <name type="scientific">Aedes aegypti</name>
    <name type="common">Yellowfever mosquito</name>
    <name type="synonym">Culex aegypti</name>
    <dbReference type="NCBI Taxonomy" id="7159"/>
    <lineage>
        <taxon>Eukaryota</taxon>
        <taxon>Metazoa</taxon>
        <taxon>Ecdysozoa</taxon>
        <taxon>Arthropoda</taxon>
        <taxon>Hexapoda</taxon>
        <taxon>Insecta</taxon>
        <taxon>Pterygota</taxon>
        <taxon>Neoptera</taxon>
        <taxon>Endopterygota</taxon>
        <taxon>Diptera</taxon>
        <taxon>Nematocera</taxon>
        <taxon>Culicoidea</taxon>
        <taxon>Culicidae</taxon>
        <taxon>Culicinae</taxon>
        <taxon>Aedini</taxon>
        <taxon>Aedes</taxon>
        <taxon>Stegomyia</taxon>
    </lineage>
</organism>
<reference evidence="3" key="3">
    <citation type="submission" date="2012-09" db="EMBL/GenBank/DDBJ databases">
        <authorList>
            <consortium name="VectorBase"/>
        </authorList>
    </citation>
    <scope>NUCLEOTIDE SEQUENCE</scope>
    <source>
        <strain evidence="3">Liverpool</strain>
    </source>
</reference>
<gene>
    <name evidence="3" type="ORF">AaeL_AAEL003120</name>
</gene>
<dbReference type="GO" id="GO:0005576">
    <property type="term" value="C:extracellular region"/>
    <property type="evidence" value="ECO:0007669"/>
    <property type="project" value="InterPro"/>
</dbReference>
<dbReference type="AlphaFoldDB" id="Q17GC1"/>
<feature type="chain" id="PRO_5014307996" evidence="1">
    <location>
        <begin position="23"/>
        <end position="93"/>
    </location>
</feature>
<dbReference type="eggNOG" id="ENOG502T6WI">
    <property type="taxonomic scope" value="Eukaryota"/>
</dbReference>
<dbReference type="InterPro" id="IPR002557">
    <property type="entry name" value="Chitin-bd_dom"/>
</dbReference>
<dbReference type="Pfam" id="PF01607">
    <property type="entry name" value="CBM_14"/>
    <property type="match status" value="1"/>
</dbReference>
<evidence type="ECO:0000256" key="1">
    <source>
        <dbReference type="SAM" id="SignalP"/>
    </source>
</evidence>
<dbReference type="OMA" id="EAPETAC"/>
<evidence type="ECO:0000313" key="4">
    <source>
        <dbReference type="Proteomes" id="UP000682892"/>
    </source>
</evidence>
<dbReference type="Proteomes" id="UP000682892">
    <property type="component" value="Unassembled WGS sequence"/>
</dbReference>
<sequence length="93" mass="10233">MKFVSVVLLVLLGTILQSSSSAQDCIVISRCQPGNDGYLLPHYEDCNRYFRCEGGLACVQNCPTGLHFNAYHGVCEDPLTACCDIYLPCNPTR</sequence>
<dbReference type="InterPro" id="IPR036508">
    <property type="entry name" value="Chitin-bd_dom_sf"/>
</dbReference>
<dbReference type="EMBL" id="CH477263">
    <property type="protein sequence ID" value="EAT45629.1"/>
    <property type="molecule type" value="Genomic_DNA"/>
</dbReference>
<accession>Q17GC1</accession>
<evidence type="ECO:0000313" key="3">
    <source>
        <dbReference type="EMBL" id="EAT45629.1"/>
    </source>
</evidence>
<dbReference type="SUPFAM" id="SSF57625">
    <property type="entry name" value="Invertebrate chitin-binding proteins"/>
    <property type="match status" value="1"/>
</dbReference>
<dbReference type="SMART" id="SM00494">
    <property type="entry name" value="ChtBD2"/>
    <property type="match status" value="1"/>
</dbReference>
<feature type="domain" description="Chitin-binding type-2" evidence="2">
    <location>
        <begin position="28"/>
        <end position="82"/>
    </location>
</feature>